<keyword evidence="9 13" id="KW-1133">Transmembrane helix</keyword>
<evidence type="ECO:0000313" key="15">
    <source>
        <dbReference type="Proteomes" id="UP001159405"/>
    </source>
</evidence>
<feature type="compositionally biased region" description="Polar residues" evidence="12">
    <location>
        <begin position="97"/>
        <end position="116"/>
    </location>
</feature>
<dbReference type="Proteomes" id="UP001159405">
    <property type="component" value="Unassembled WGS sequence"/>
</dbReference>
<reference evidence="14 15" key="1">
    <citation type="submission" date="2022-05" db="EMBL/GenBank/DDBJ databases">
        <authorList>
            <consortium name="Genoscope - CEA"/>
            <person name="William W."/>
        </authorList>
    </citation>
    <scope>NUCLEOTIDE SEQUENCE [LARGE SCALE GENOMIC DNA]</scope>
</reference>
<evidence type="ECO:0000256" key="9">
    <source>
        <dbReference type="ARBA" id="ARBA00022989"/>
    </source>
</evidence>
<keyword evidence="15" id="KW-1185">Reference proteome</keyword>
<comment type="caution">
    <text evidence="14">The sequence shown here is derived from an EMBL/GenBank/DDBJ whole genome shotgun (WGS) entry which is preliminary data.</text>
</comment>
<evidence type="ECO:0000256" key="10">
    <source>
        <dbReference type="ARBA" id="ARBA00023136"/>
    </source>
</evidence>
<comment type="similarity">
    <text evidence="2">Belongs to the USE1 family.</text>
</comment>
<dbReference type="PANTHER" id="PTHR13050:SF7">
    <property type="entry name" value="VESICLE TRANSPORT PROTEIN USE1"/>
    <property type="match status" value="1"/>
</dbReference>
<accession>A0ABN8S5P8</accession>
<evidence type="ECO:0000256" key="5">
    <source>
        <dbReference type="ARBA" id="ARBA00022692"/>
    </source>
</evidence>
<keyword evidence="4" id="KW-0813">Transport</keyword>
<keyword evidence="6" id="KW-0256">Endoplasmic reticulum</keyword>
<evidence type="ECO:0000256" key="13">
    <source>
        <dbReference type="SAM" id="Phobius"/>
    </source>
</evidence>
<feature type="transmembrane region" description="Helical" evidence="13">
    <location>
        <begin position="239"/>
        <end position="262"/>
    </location>
</feature>
<keyword evidence="10 13" id="KW-0472">Membrane</keyword>
<evidence type="ECO:0000313" key="14">
    <source>
        <dbReference type="EMBL" id="CAH3187042.1"/>
    </source>
</evidence>
<comment type="subcellular location">
    <subcellularLocation>
        <location evidence="1">Endoplasmic reticulum membrane</location>
        <topology evidence="1">Single-pass type IV membrane protein</topology>
    </subcellularLocation>
</comment>
<sequence>MAASKLEINFRRLLERCEAMASEIQENKENVSWRLEKYVLTLQRQATELKKSESKPSPDTMTEYSKKVEFLKGLIETQKMKSPTEKLLASRQLVRPLSQTSNAQTTEADKGQTVNRAQELHIRAKSQINKEMRSELLGEDNKKDNHGPRNRLTGNKKSDANDESIDSVLQYHQNLQENIAEEMIKMAQHIKHTSVMASNIIKEDNKTLEQSTKLADSNFEKLKRESERLEELTQTPCSWWIWIMIITVCIVFMWMIIFIRLFPKK</sequence>
<gene>
    <name evidence="14" type="ORF">PLOB_00036560</name>
</gene>
<evidence type="ECO:0000256" key="2">
    <source>
        <dbReference type="ARBA" id="ARBA00007891"/>
    </source>
</evidence>
<keyword evidence="5 13" id="KW-0812">Transmembrane</keyword>
<evidence type="ECO:0000256" key="3">
    <source>
        <dbReference type="ARBA" id="ARBA00015843"/>
    </source>
</evidence>
<dbReference type="EMBL" id="CALNXK010000518">
    <property type="protein sequence ID" value="CAH3187042.1"/>
    <property type="molecule type" value="Genomic_DNA"/>
</dbReference>
<feature type="region of interest" description="Disordered" evidence="12">
    <location>
        <begin position="135"/>
        <end position="161"/>
    </location>
</feature>
<evidence type="ECO:0000256" key="8">
    <source>
        <dbReference type="ARBA" id="ARBA00022927"/>
    </source>
</evidence>
<evidence type="ECO:0000256" key="11">
    <source>
        <dbReference type="ARBA" id="ARBA00032711"/>
    </source>
</evidence>
<proteinExistence type="inferred from homology"/>
<evidence type="ECO:0000256" key="12">
    <source>
        <dbReference type="SAM" id="MobiDB-lite"/>
    </source>
</evidence>
<evidence type="ECO:0000256" key="1">
    <source>
        <dbReference type="ARBA" id="ARBA00004163"/>
    </source>
</evidence>
<dbReference type="InterPro" id="IPR019150">
    <property type="entry name" value="Vesicle_transport_protein_Use1"/>
</dbReference>
<name>A0ABN8S5P8_9CNID</name>
<organism evidence="14 15">
    <name type="scientific">Porites lobata</name>
    <dbReference type="NCBI Taxonomy" id="104759"/>
    <lineage>
        <taxon>Eukaryota</taxon>
        <taxon>Metazoa</taxon>
        <taxon>Cnidaria</taxon>
        <taxon>Anthozoa</taxon>
        <taxon>Hexacorallia</taxon>
        <taxon>Scleractinia</taxon>
        <taxon>Fungiina</taxon>
        <taxon>Poritidae</taxon>
        <taxon>Porites</taxon>
    </lineage>
</organism>
<protein>
    <recommendedName>
        <fullName evidence="3">Vesicle transport protein USE1</fullName>
    </recommendedName>
    <alternativeName>
        <fullName evidence="11">USE1-like protein</fullName>
    </alternativeName>
</protein>
<evidence type="ECO:0000256" key="6">
    <source>
        <dbReference type="ARBA" id="ARBA00022824"/>
    </source>
</evidence>
<dbReference type="CDD" id="cd15860">
    <property type="entry name" value="SNARE_USE1"/>
    <property type="match status" value="1"/>
</dbReference>
<feature type="region of interest" description="Disordered" evidence="12">
    <location>
        <begin position="95"/>
        <end position="117"/>
    </location>
</feature>
<dbReference type="PANTHER" id="PTHR13050">
    <property type="entry name" value="USE1-LIKE PROTEIN"/>
    <property type="match status" value="1"/>
</dbReference>
<evidence type="ECO:0000256" key="7">
    <source>
        <dbReference type="ARBA" id="ARBA00022892"/>
    </source>
</evidence>
<evidence type="ECO:0000256" key="4">
    <source>
        <dbReference type="ARBA" id="ARBA00022448"/>
    </source>
</evidence>
<feature type="compositionally biased region" description="Basic and acidic residues" evidence="12">
    <location>
        <begin position="135"/>
        <end position="147"/>
    </location>
</feature>
<keyword evidence="7" id="KW-0931">ER-Golgi transport</keyword>
<dbReference type="Pfam" id="PF09753">
    <property type="entry name" value="Use1"/>
    <property type="match status" value="1"/>
</dbReference>
<keyword evidence="8" id="KW-0653">Protein transport</keyword>